<organism evidence="2">
    <name type="scientific">viral metagenome</name>
    <dbReference type="NCBI Taxonomy" id="1070528"/>
    <lineage>
        <taxon>unclassified sequences</taxon>
        <taxon>metagenomes</taxon>
        <taxon>organismal metagenomes</taxon>
    </lineage>
</organism>
<evidence type="ECO:0000313" key="2">
    <source>
        <dbReference type="EMBL" id="QJA48492.1"/>
    </source>
</evidence>
<feature type="region of interest" description="Disordered" evidence="1">
    <location>
        <begin position="1"/>
        <end position="49"/>
    </location>
</feature>
<dbReference type="EMBL" id="MT144087">
    <property type="protein sequence ID" value="QJA48492.1"/>
    <property type="molecule type" value="Genomic_DNA"/>
</dbReference>
<feature type="compositionally biased region" description="Basic residues" evidence="1">
    <location>
        <begin position="37"/>
        <end position="49"/>
    </location>
</feature>
<proteinExistence type="predicted"/>
<accession>A0A6H1ZLY8</accession>
<reference evidence="2" key="1">
    <citation type="submission" date="2020-03" db="EMBL/GenBank/DDBJ databases">
        <title>The deep terrestrial virosphere.</title>
        <authorList>
            <person name="Holmfeldt K."/>
            <person name="Nilsson E."/>
            <person name="Simone D."/>
            <person name="Lopez-Fernandez M."/>
            <person name="Wu X."/>
            <person name="de Brujin I."/>
            <person name="Lundin D."/>
            <person name="Andersson A."/>
            <person name="Bertilsson S."/>
            <person name="Dopson M."/>
        </authorList>
    </citation>
    <scope>NUCLEOTIDE SEQUENCE</scope>
    <source>
        <strain evidence="2">TM448A00968</strain>
    </source>
</reference>
<gene>
    <name evidence="2" type="ORF">TM448A00968_0004</name>
</gene>
<protein>
    <submittedName>
        <fullName evidence="2">Uncharacterized protein</fullName>
    </submittedName>
</protein>
<name>A0A6H1ZLY8_9ZZZZ</name>
<dbReference type="AlphaFoldDB" id="A0A6H1ZLY8"/>
<evidence type="ECO:0000256" key="1">
    <source>
        <dbReference type="SAM" id="MobiDB-lite"/>
    </source>
</evidence>
<sequence length="49" mass="5490">MPANTKTHKLYEKLKKRGYSKGSAAKISQSVTGKSLKTGKKPKKRSKRK</sequence>
<dbReference type="Pfam" id="PF23855">
    <property type="entry name" value="DUF7218"/>
    <property type="match status" value="1"/>
</dbReference>
<dbReference type="InterPro" id="IPR055642">
    <property type="entry name" value="DUF7218"/>
</dbReference>